<dbReference type="Proteomes" id="UP000247973">
    <property type="component" value="Unassembled WGS sequence"/>
</dbReference>
<dbReference type="CDD" id="cd04196">
    <property type="entry name" value="GT_2_like_d"/>
    <property type="match status" value="1"/>
</dbReference>
<proteinExistence type="predicted"/>
<evidence type="ECO:0000313" key="3">
    <source>
        <dbReference type="Proteomes" id="UP000247973"/>
    </source>
</evidence>
<comment type="caution">
    <text evidence="2">The sequence shown here is derived from an EMBL/GenBank/DDBJ whole genome shotgun (WGS) entry which is preliminary data.</text>
</comment>
<name>A0A2V3PKW3_9BACT</name>
<dbReference type="OrthoDB" id="9802649at2"/>
<reference evidence="2 3" key="1">
    <citation type="submission" date="2018-03" db="EMBL/GenBank/DDBJ databases">
        <title>Genomic Encyclopedia of Archaeal and Bacterial Type Strains, Phase II (KMG-II): from individual species to whole genera.</title>
        <authorList>
            <person name="Goeker M."/>
        </authorList>
    </citation>
    <scope>NUCLEOTIDE SEQUENCE [LARGE SCALE GENOMIC DNA]</scope>
    <source>
        <strain evidence="2 3">DSM 100214</strain>
    </source>
</reference>
<dbReference type="InterPro" id="IPR001173">
    <property type="entry name" value="Glyco_trans_2-like"/>
</dbReference>
<dbReference type="SUPFAM" id="SSF53448">
    <property type="entry name" value="Nucleotide-diphospho-sugar transferases"/>
    <property type="match status" value="1"/>
</dbReference>
<sequence>MSIVILLATYNGGKYLREQLDSLIAQTYKDWILYIRDDSSTDETTSIINEYASKYENITLLKDKVLHRGACGSFMWLLEQVEGKYYMFCDQDDIWLPNKIELLYNAMLLEEDRYPEVPILINTDLVIVNEKLEVLSPSFWEYGRMNPQRINEKYISVTNSITGCATMFNNKAKEVCFPVNENVIMHDYWLGLCVWSTGGRIVSLPIATIFYRQHLSNTLGARKHEEGLKKIFKIPMVDYNKRVFKMVNSRYKISVFTFLCKKISFFFKKSNN</sequence>
<dbReference type="Pfam" id="PF00535">
    <property type="entry name" value="Glycos_transf_2"/>
    <property type="match status" value="1"/>
</dbReference>
<dbReference type="EMBL" id="QICL01000021">
    <property type="protein sequence ID" value="PXV62187.1"/>
    <property type="molecule type" value="Genomic_DNA"/>
</dbReference>
<evidence type="ECO:0000259" key="1">
    <source>
        <dbReference type="Pfam" id="PF00535"/>
    </source>
</evidence>
<accession>A0A2V3PKW3</accession>
<keyword evidence="3" id="KW-1185">Reference proteome</keyword>
<protein>
    <submittedName>
        <fullName evidence="2">Glycosyl transferase family 2</fullName>
    </submittedName>
</protein>
<organism evidence="2 3">
    <name type="scientific">Dysgonomonas alginatilytica</name>
    <dbReference type="NCBI Taxonomy" id="1605892"/>
    <lineage>
        <taxon>Bacteria</taxon>
        <taxon>Pseudomonadati</taxon>
        <taxon>Bacteroidota</taxon>
        <taxon>Bacteroidia</taxon>
        <taxon>Bacteroidales</taxon>
        <taxon>Dysgonomonadaceae</taxon>
        <taxon>Dysgonomonas</taxon>
    </lineage>
</organism>
<dbReference type="PANTHER" id="PTHR22916">
    <property type="entry name" value="GLYCOSYLTRANSFERASE"/>
    <property type="match status" value="1"/>
</dbReference>
<keyword evidence="2" id="KW-0808">Transferase</keyword>
<gene>
    <name evidence="2" type="ORF">CLV62_12110</name>
</gene>
<feature type="domain" description="Glycosyltransferase 2-like" evidence="1">
    <location>
        <begin position="5"/>
        <end position="171"/>
    </location>
</feature>
<evidence type="ECO:0000313" key="2">
    <source>
        <dbReference type="EMBL" id="PXV62187.1"/>
    </source>
</evidence>
<dbReference type="RefSeq" id="WP_110311537.1">
    <property type="nucleotide sequence ID" value="NZ_QICL01000021.1"/>
</dbReference>
<dbReference type="Gene3D" id="3.90.550.10">
    <property type="entry name" value="Spore Coat Polysaccharide Biosynthesis Protein SpsA, Chain A"/>
    <property type="match status" value="1"/>
</dbReference>
<dbReference type="AlphaFoldDB" id="A0A2V3PKW3"/>
<dbReference type="InterPro" id="IPR029044">
    <property type="entry name" value="Nucleotide-diphossugar_trans"/>
</dbReference>
<dbReference type="GO" id="GO:0016758">
    <property type="term" value="F:hexosyltransferase activity"/>
    <property type="evidence" value="ECO:0007669"/>
    <property type="project" value="UniProtKB-ARBA"/>
</dbReference>
<dbReference type="PANTHER" id="PTHR22916:SF3">
    <property type="entry name" value="UDP-GLCNAC:BETAGAL BETA-1,3-N-ACETYLGLUCOSAMINYLTRANSFERASE-LIKE PROTEIN 1"/>
    <property type="match status" value="1"/>
</dbReference>